<reference evidence="2 3" key="1">
    <citation type="submission" date="2019-07" db="EMBL/GenBank/DDBJ databases">
        <title>Whole genome shotgun sequence of Actinotalea fermentans NBRC 105374.</title>
        <authorList>
            <person name="Hosoyama A."/>
            <person name="Uohara A."/>
            <person name="Ohji S."/>
            <person name="Ichikawa N."/>
        </authorList>
    </citation>
    <scope>NUCLEOTIDE SEQUENCE [LARGE SCALE GENOMIC DNA]</scope>
    <source>
        <strain evidence="2 3">NBRC 105374</strain>
    </source>
</reference>
<accession>A0A511YVY0</accession>
<keyword evidence="3" id="KW-1185">Reference proteome</keyword>
<keyword evidence="1" id="KW-1133">Transmembrane helix</keyword>
<keyword evidence="1" id="KW-0472">Membrane</keyword>
<dbReference type="EMBL" id="BJYK01000001">
    <property type="protein sequence ID" value="GEN79358.1"/>
    <property type="molecule type" value="Genomic_DNA"/>
</dbReference>
<dbReference type="AlphaFoldDB" id="A0A511YVY0"/>
<feature type="transmembrane region" description="Helical" evidence="1">
    <location>
        <begin position="33"/>
        <end position="52"/>
    </location>
</feature>
<evidence type="ECO:0000256" key="1">
    <source>
        <dbReference type="SAM" id="Phobius"/>
    </source>
</evidence>
<evidence type="ECO:0000313" key="2">
    <source>
        <dbReference type="EMBL" id="GEN79358.1"/>
    </source>
</evidence>
<feature type="transmembrane region" description="Helical" evidence="1">
    <location>
        <begin position="72"/>
        <end position="92"/>
    </location>
</feature>
<feature type="transmembrane region" description="Helical" evidence="1">
    <location>
        <begin position="104"/>
        <end position="126"/>
    </location>
</feature>
<protein>
    <submittedName>
        <fullName evidence="2">Uncharacterized protein</fullName>
    </submittedName>
</protein>
<evidence type="ECO:0000313" key="3">
    <source>
        <dbReference type="Proteomes" id="UP000321484"/>
    </source>
</evidence>
<organism evidence="2 3">
    <name type="scientific">Actinotalea fermentans</name>
    <dbReference type="NCBI Taxonomy" id="43671"/>
    <lineage>
        <taxon>Bacteria</taxon>
        <taxon>Bacillati</taxon>
        <taxon>Actinomycetota</taxon>
        <taxon>Actinomycetes</taxon>
        <taxon>Micrococcales</taxon>
        <taxon>Cellulomonadaceae</taxon>
        <taxon>Actinotalea</taxon>
    </lineage>
</organism>
<keyword evidence="1" id="KW-0812">Transmembrane</keyword>
<proteinExistence type="predicted"/>
<name>A0A511YVY0_9CELL</name>
<sequence>MVNLASRTQPPVLAPLDVPAPVRSRRSTLVQEILTAILLAVGAVGDVLIAWVMPTRLDSCPPDVAILDCPDALTVTITPGVAAIGALLVWLVGTLARERRGGLAWCWIGAVVAFAPWVFAIPGLVFS</sequence>
<comment type="caution">
    <text evidence="2">The sequence shown here is derived from an EMBL/GenBank/DDBJ whole genome shotgun (WGS) entry which is preliminary data.</text>
</comment>
<gene>
    <name evidence="2" type="ORF">AFE02nite_10920</name>
</gene>
<dbReference type="RefSeq" id="WP_034248248.1">
    <property type="nucleotide sequence ID" value="NZ_BJYK01000001.1"/>
</dbReference>
<dbReference type="Proteomes" id="UP000321484">
    <property type="component" value="Unassembled WGS sequence"/>
</dbReference>